<organism evidence="2 3">
    <name type="scientific">Brassica napus</name>
    <name type="common">Rape</name>
    <dbReference type="NCBI Taxonomy" id="3708"/>
    <lineage>
        <taxon>Eukaryota</taxon>
        <taxon>Viridiplantae</taxon>
        <taxon>Streptophyta</taxon>
        <taxon>Embryophyta</taxon>
        <taxon>Tracheophyta</taxon>
        <taxon>Spermatophyta</taxon>
        <taxon>Magnoliopsida</taxon>
        <taxon>eudicotyledons</taxon>
        <taxon>Gunneridae</taxon>
        <taxon>Pentapetalae</taxon>
        <taxon>rosids</taxon>
        <taxon>malvids</taxon>
        <taxon>Brassicales</taxon>
        <taxon>Brassicaceae</taxon>
        <taxon>Brassiceae</taxon>
        <taxon>Brassica</taxon>
    </lineage>
</organism>
<comment type="caution">
    <text evidence="2">The sequence shown here is derived from an EMBL/GenBank/DDBJ whole genome shotgun (WGS) entry which is preliminary data.</text>
</comment>
<accession>A0ABQ7ZG29</accession>
<feature type="region of interest" description="Disordered" evidence="1">
    <location>
        <begin position="1"/>
        <end position="31"/>
    </location>
</feature>
<protein>
    <submittedName>
        <fullName evidence="2">Uncharacterized protein</fullName>
    </submittedName>
</protein>
<sequence>MFLPAPSSQSRHRPPCRSSGTATIHQRRGFSGDGGYPRSIVAGLYAGGGGFLRSTVAALASGKGRLIQLCLRRLLVTESGGLQSSALPSWNPSLVWVRGPSRMRSRLMMKLSGNGEDVQEEDSTGSRLACLGFVVIHCRRRSLSELQRNEVVDGKFRRLCEEVSVKSRRVTRVILMAQILIRVQIPASLSRA</sequence>
<evidence type="ECO:0000313" key="2">
    <source>
        <dbReference type="EMBL" id="KAH0879007.1"/>
    </source>
</evidence>
<dbReference type="EMBL" id="JAGKQM010000015">
    <property type="protein sequence ID" value="KAH0879007.1"/>
    <property type="molecule type" value="Genomic_DNA"/>
</dbReference>
<name>A0ABQ7ZG29_BRANA</name>
<gene>
    <name evidence="2" type="ORF">HID58_066401</name>
</gene>
<evidence type="ECO:0000313" key="3">
    <source>
        <dbReference type="Proteomes" id="UP000824890"/>
    </source>
</evidence>
<dbReference type="Proteomes" id="UP000824890">
    <property type="component" value="Unassembled WGS sequence"/>
</dbReference>
<evidence type="ECO:0000256" key="1">
    <source>
        <dbReference type="SAM" id="MobiDB-lite"/>
    </source>
</evidence>
<keyword evidence="3" id="KW-1185">Reference proteome</keyword>
<reference evidence="2 3" key="1">
    <citation type="submission" date="2021-05" db="EMBL/GenBank/DDBJ databases">
        <title>Genome Assembly of Synthetic Allotetraploid Brassica napus Reveals Homoeologous Exchanges between Subgenomes.</title>
        <authorList>
            <person name="Davis J.T."/>
        </authorList>
    </citation>
    <scope>NUCLEOTIDE SEQUENCE [LARGE SCALE GENOMIC DNA]</scope>
    <source>
        <strain evidence="3">cv. Da-Ae</strain>
        <tissue evidence="2">Seedling</tissue>
    </source>
</reference>
<proteinExistence type="predicted"/>